<name>A0A0G2EET0_PHACM</name>
<keyword evidence="7" id="KW-1185">Reference proteome</keyword>
<proteinExistence type="predicted"/>
<gene>
    <name evidence="6" type="ORF">UCRPC4_g03800</name>
</gene>
<dbReference type="SUPFAM" id="SSF161084">
    <property type="entry name" value="MAPEG domain-like"/>
    <property type="match status" value="1"/>
</dbReference>
<dbReference type="OrthoDB" id="19091at2759"/>
<comment type="caution">
    <text evidence="6">The sequence shown here is derived from an EMBL/GenBank/DDBJ whole genome shotgun (WGS) entry which is preliminary data.</text>
</comment>
<keyword evidence="4 5" id="KW-0472">Membrane</keyword>
<feature type="transmembrane region" description="Helical" evidence="5">
    <location>
        <begin position="125"/>
        <end position="145"/>
    </location>
</feature>
<evidence type="ECO:0000313" key="6">
    <source>
        <dbReference type="EMBL" id="KKY21362.1"/>
    </source>
</evidence>
<evidence type="ECO:0000256" key="3">
    <source>
        <dbReference type="ARBA" id="ARBA00022989"/>
    </source>
</evidence>
<evidence type="ECO:0000256" key="1">
    <source>
        <dbReference type="ARBA" id="ARBA00004370"/>
    </source>
</evidence>
<reference evidence="6 7" key="1">
    <citation type="submission" date="2015-05" db="EMBL/GenBank/DDBJ databases">
        <title>Distinctive expansion of gene families associated with plant cell wall degradation and secondary metabolism in the genomes of grapevine trunk pathogens.</title>
        <authorList>
            <person name="Lawrence D.P."/>
            <person name="Travadon R."/>
            <person name="Rolshausen P.E."/>
            <person name="Baumgartner K."/>
        </authorList>
    </citation>
    <scope>NUCLEOTIDE SEQUENCE [LARGE SCALE GENOMIC DNA]</scope>
    <source>
        <strain evidence="6">UCRPC4</strain>
    </source>
</reference>
<comment type="subcellular location">
    <subcellularLocation>
        <location evidence="1">Membrane</location>
    </subcellularLocation>
</comment>
<dbReference type="AlphaFoldDB" id="A0A0G2EET0"/>
<dbReference type="EMBL" id="LCWF01000086">
    <property type="protein sequence ID" value="KKY21362.1"/>
    <property type="molecule type" value="Genomic_DNA"/>
</dbReference>
<accession>A0A0G2EET0</accession>
<dbReference type="PANTHER" id="PTHR35814:SF1">
    <property type="entry name" value="GLUTATHIONE S-TRANSFERASE-RELATED"/>
    <property type="match status" value="1"/>
</dbReference>
<reference evidence="6 7" key="2">
    <citation type="submission" date="2015-05" db="EMBL/GenBank/DDBJ databases">
        <authorList>
            <person name="Morales-Cruz A."/>
            <person name="Amrine K.C."/>
            <person name="Cantu D."/>
        </authorList>
    </citation>
    <scope>NUCLEOTIDE SEQUENCE [LARGE SCALE GENOMIC DNA]</scope>
    <source>
        <strain evidence="6">UCRPC4</strain>
    </source>
</reference>
<evidence type="ECO:0000256" key="4">
    <source>
        <dbReference type="ARBA" id="ARBA00023136"/>
    </source>
</evidence>
<evidence type="ECO:0000256" key="2">
    <source>
        <dbReference type="ARBA" id="ARBA00022692"/>
    </source>
</evidence>
<dbReference type="InterPro" id="IPR023352">
    <property type="entry name" value="MAPEG-like_dom_sf"/>
</dbReference>
<dbReference type="Pfam" id="PF01124">
    <property type="entry name" value="MAPEG"/>
    <property type="match status" value="1"/>
</dbReference>
<keyword evidence="2 5" id="KW-0812">Transmembrane</keyword>
<feature type="transmembrane region" description="Helical" evidence="5">
    <location>
        <begin position="12"/>
        <end position="30"/>
    </location>
</feature>
<protein>
    <submittedName>
        <fullName evidence="6">Putative membrane-associated proteins in eicosanoid and glutathione metabolism</fullName>
    </submittedName>
</protein>
<dbReference type="Proteomes" id="UP000053317">
    <property type="component" value="Unassembled WGS sequence"/>
</dbReference>
<sequence length="151" mass="16172">MATPVGITVPKLLPITGTFALPFTAYFFLLSGRVVSQRLKSERYVGDSTTEHDDPANDPLFVASRCHQNFVENVPLAFLLAAVVELNGGNRKVLTGALSSLLALRILHSEFGLLGKGAMAFGRPVGYFGTVGIMGALAGYATYLVKGYWGF</sequence>
<keyword evidence="3 5" id="KW-1133">Transmembrane helix</keyword>
<dbReference type="Gene3D" id="1.20.120.550">
    <property type="entry name" value="Membrane associated eicosanoid/glutathione metabolism-like domain"/>
    <property type="match status" value="1"/>
</dbReference>
<dbReference type="GO" id="GO:0016020">
    <property type="term" value="C:membrane"/>
    <property type="evidence" value="ECO:0007669"/>
    <property type="project" value="UniProtKB-SubCell"/>
</dbReference>
<organism evidence="6 7">
    <name type="scientific">Phaeomoniella chlamydospora</name>
    <name type="common">Phaeoacremonium chlamydosporum</name>
    <dbReference type="NCBI Taxonomy" id="158046"/>
    <lineage>
        <taxon>Eukaryota</taxon>
        <taxon>Fungi</taxon>
        <taxon>Dikarya</taxon>
        <taxon>Ascomycota</taxon>
        <taxon>Pezizomycotina</taxon>
        <taxon>Eurotiomycetes</taxon>
        <taxon>Chaetothyriomycetidae</taxon>
        <taxon>Phaeomoniellales</taxon>
        <taxon>Phaeomoniellaceae</taxon>
        <taxon>Phaeomoniella</taxon>
    </lineage>
</organism>
<evidence type="ECO:0000256" key="5">
    <source>
        <dbReference type="SAM" id="Phobius"/>
    </source>
</evidence>
<dbReference type="InterPro" id="IPR001129">
    <property type="entry name" value="Membr-assoc_MAPEG"/>
</dbReference>
<dbReference type="PANTHER" id="PTHR35814">
    <property type="match status" value="1"/>
</dbReference>
<evidence type="ECO:0000313" key="7">
    <source>
        <dbReference type="Proteomes" id="UP000053317"/>
    </source>
</evidence>